<protein>
    <submittedName>
        <fullName evidence="1">Uncharacterized protein</fullName>
    </submittedName>
</protein>
<accession>A0A2A8LUJ0</accession>
<proteinExistence type="predicted"/>
<reference evidence="1 2" key="1">
    <citation type="submission" date="2017-09" db="EMBL/GenBank/DDBJ databases">
        <title>Large-scale bioinformatics analysis of Bacillus genomes uncovers conserved roles of natural products in bacterial physiology.</title>
        <authorList>
            <consortium name="Agbiome Team Llc"/>
            <person name="Bleich R.M."/>
            <person name="Grubbs K.J."/>
            <person name="Santa Maria K.C."/>
            <person name="Allen S.E."/>
            <person name="Farag S."/>
            <person name="Shank E.A."/>
            <person name="Bowers A."/>
        </authorList>
    </citation>
    <scope>NUCLEOTIDE SEQUENCE [LARGE SCALE GENOMIC DNA]</scope>
    <source>
        <strain evidence="1 2">AFS002368</strain>
    </source>
</reference>
<dbReference type="EMBL" id="NTZF01000004">
    <property type="protein sequence ID" value="PES98155.1"/>
    <property type="molecule type" value="Genomic_DNA"/>
</dbReference>
<evidence type="ECO:0000313" key="1">
    <source>
        <dbReference type="EMBL" id="PES98155.1"/>
    </source>
</evidence>
<evidence type="ECO:0000313" key="2">
    <source>
        <dbReference type="Proteomes" id="UP000220900"/>
    </source>
</evidence>
<comment type="caution">
    <text evidence="1">The sequence shown here is derived from an EMBL/GenBank/DDBJ whole genome shotgun (WGS) entry which is preliminary data.</text>
</comment>
<sequence>MMMSVSWFTIQEVIQITLNYQIHDMLIGTVCFVFIYRFYDKLGLR</sequence>
<gene>
    <name evidence="1" type="ORF">CN491_03155</name>
</gene>
<dbReference type="Proteomes" id="UP000220900">
    <property type="component" value="Unassembled WGS sequence"/>
</dbReference>
<name>A0A2A8LUJ0_BACCE</name>
<organism evidence="1 2">
    <name type="scientific">Bacillus cereus</name>
    <dbReference type="NCBI Taxonomy" id="1396"/>
    <lineage>
        <taxon>Bacteria</taxon>
        <taxon>Bacillati</taxon>
        <taxon>Bacillota</taxon>
        <taxon>Bacilli</taxon>
        <taxon>Bacillales</taxon>
        <taxon>Bacillaceae</taxon>
        <taxon>Bacillus</taxon>
        <taxon>Bacillus cereus group</taxon>
    </lineage>
</organism>
<dbReference type="AlphaFoldDB" id="A0A2A8LUJ0"/>